<name>A0A507B0Y3_9PEZI</name>
<dbReference type="GeneID" id="41973471"/>
<dbReference type="EMBL" id="SKBQ01000033">
    <property type="protein sequence ID" value="TPX13553.1"/>
    <property type="molecule type" value="Genomic_DNA"/>
</dbReference>
<reference evidence="2 3" key="1">
    <citation type="submission" date="2019-06" db="EMBL/GenBank/DDBJ databases">
        <title>Draft genome sequence of the filamentous fungus Phialemoniopsis curvata isolated from diesel fuel.</title>
        <authorList>
            <person name="Varaljay V.A."/>
            <person name="Lyon W.J."/>
            <person name="Crouch A.L."/>
            <person name="Drake C.E."/>
            <person name="Hollomon J.M."/>
            <person name="Nadeau L.J."/>
            <person name="Nunn H.S."/>
            <person name="Stevenson B.S."/>
            <person name="Bojanowski C.L."/>
            <person name="Crookes-Goodson W.J."/>
        </authorList>
    </citation>
    <scope>NUCLEOTIDE SEQUENCE [LARGE SCALE GENOMIC DNA]</scope>
    <source>
        <strain evidence="2 3">D216</strain>
    </source>
</reference>
<dbReference type="InterPro" id="IPR011008">
    <property type="entry name" value="Dimeric_a/b-barrel"/>
</dbReference>
<comment type="caution">
    <text evidence="2">The sequence shown here is derived from an EMBL/GenBank/DDBJ whole genome shotgun (WGS) entry which is preliminary data.</text>
</comment>
<dbReference type="Proteomes" id="UP000319257">
    <property type="component" value="Unassembled WGS sequence"/>
</dbReference>
<dbReference type="STRING" id="1093900.A0A507B0Y3"/>
<evidence type="ECO:0000313" key="2">
    <source>
        <dbReference type="EMBL" id="TPX13553.1"/>
    </source>
</evidence>
<dbReference type="PANTHER" id="PTHR40260">
    <property type="entry name" value="BLR8190 PROTEIN"/>
    <property type="match status" value="1"/>
</dbReference>
<dbReference type="Gene3D" id="3.30.70.100">
    <property type="match status" value="1"/>
</dbReference>
<proteinExistence type="inferred from homology"/>
<dbReference type="NCBIfam" id="TIGR02118">
    <property type="entry name" value="EthD family reductase"/>
    <property type="match status" value="1"/>
</dbReference>
<dbReference type="GO" id="GO:0016491">
    <property type="term" value="F:oxidoreductase activity"/>
    <property type="evidence" value="ECO:0007669"/>
    <property type="project" value="InterPro"/>
</dbReference>
<evidence type="ECO:0000313" key="3">
    <source>
        <dbReference type="Proteomes" id="UP000319257"/>
    </source>
</evidence>
<dbReference type="RefSeq" id="XP_030995264.1">
    <property type="nucleotide sequence ID" value="XM_031140611.1"/>
</dbReference>
<keyword evidence="3" id="KW-1185">Reference proteome</keyword>
<dbReference type="InterPro" id="IPR009799">
    <property type="entry name" value="EthD_dom"/>
</dbReference>
<accession>A0A507B0Y3</accession>
<dbReference type="SUPFAM" id="SSF54909">
    <property type="entry name" value="Dimeric alpha+beta barrel"/>
    <property type="match status" value="1"/>
</dbReference>
<protein>
    <submittedName>
        <fullName evidence="2">Uncharacterized protein</fullName>
    </submittedName>
</protein>
<organism evidence="2 3">
    <name type="scientific">Thyridium curvatum</name>
    <dbReference type="NCBI Taxonomy" id="1093900"/>
    <lineage>
        <taxon>Eukaryota</taxon>
        <taxon>Fungi</taxon>
        <taxon>Dikarya</taxon>
        <taxon>Ascomycota</taxon>
        <taxon>Pezizomycotina</taxon>
        <taxon>Sordariomycetes</taxon>
        <taxon>Sordariomycetidae</taxon>
        <taxon>Thyridiales</taxon>
        <taxon>Thyridiaceae</taxon>
        <taxon>Thyridium</taxon>
    </lineage>
</organism>
<gene>
    <name evidence="2" type="ORF">E0L32_006024</name>
</gene>
<dbReference type="AlphaFoldDB" id="A0A507B0Y3"/>
<dbReference type="InParanoid" id="A0A507B0Y3"/>
<evidence type="ECO:0000256" key="1">
    <source>
        <dbReference type="ARBA" id="ARBA00005986"/>
    </source>
</evidence>
<dbReference type="PANTHER" id="PTHR40260:SF2">
    <property type="entry name" value="BLR8190 PROTEIN"/>
    <property type="match status" value="1"/>
</dbReference>
<comment type="similarity">
    <text evidence="1">Belongs to the tpcK family.</text>
</comment>
<dbReference type="OrthoDB" id="4892971at2759"/>
<sequence length="108" mass="11679">MSAPVMVTVLYPASQDLTFDMDYYLETHMPFVEGLLKPFGLQQAFAVDLRGTDSPYAVQAIMVFETGVEGLQKGMQAHGEEITADVAKFTNAKATRLIGGVKYPGSAS</sequence>